<reference evidence="6" key="1">
    <citation type="submission" date="2025-08" db="UniProtKB">
        <authorList>
            <consortium name="RefSeq"/>
        </authorList>
    </citation>
    <scope>IDENTIFICATION</scope>
    <source>
        <tissue evidence="6">Testes</tissue>
    </source>
</reference>
<feature type="region of interest" description="Disordered" evidence="1">
    <location>
        <begin position="1"/>
        <end position="32"/>
    </location>
</feature>
<evidence type="ECO:0000313" key="5">
    <source>
        <dbReference type="Proteomes" id="UP000694865"/>
    </source>
</evidence>
<feature type="region of interest" description="Disordered" evidence="1">
    <location>
        <begin position="342"/>
        <end position="433"/>
    </location>
</feature>
<gene>
    <name evidence="6" type="primary">LOC102802663</name>
</gene>
<sequence>MDMDDNENYQEDEECESSPNPTPDPLAHLGRPNYSMSDELRHSIREYDPASFQDIYTDALEFDTRLTGFITLPQMNMLCLRHRLPINSSMLRVLFSSFAMDGNMDMVNYEKLIKYLAKVQIGSEKADTLLDEVLNRFMETRGDPIDKSSDLEKHIAKTMHTHDYDDARENKENKTKYKESPRRQKEDKHHHRHDNHNHQSHPEEHFEQPSRKKRSAQGNGDDDKCATPITRKQPIRIFSDREDAKLLMLIEQQCIQGQEETIDMAAMSRTFNEMDRSRLGTVSKKQINEVCLKHRVPVQGSLLDKLLQRCDLGDGQYSWISFVEFLERVQPINMTLEMSPRSNAAAFPPRPGTWPKKERERKHRQETRRNPLIPGTPPEPAAPPWETRKPLGRLTSRKEPTPSPDFELEHIRESPSPTRSAIVGHNGNINDDSYQRNQLEDMAKKHREKRIREMQKKAAKVKKQPEDDQTWFERYRHLAQGLYNADSTNTGFLERSEIRRIINNYNLIYQLGLDETQIEHTITNCGRSDGTVAIEPLLESLRLRAN</sequence>
<proteinExistence type="predicted"/>
<feature type="compositionally biased region" description="Acidic residues" evidence="1">
    <location>
        <begin position="1"/>
        <end position="16"/>
    </location>
</feature>
<dbReference type="PANTHER" id="PTHR34830:SF1">
    <property type="entry name" value="GENE 12695-RELATED"/>
    <property type="match status" value="1"/>
</dbReference>
<feature type="domain" description="DUF5580" evidence="3">
    <location>
        <begin position="250"/>
        <end position="329"/>
    </location>
</feature>
<feature type="compositionally biased region" description="Basic and acidic residues" evidence="1">
    <location>
        <begin position="196"/>
        <end position="210"/>
    </location>
</feature>
<evidence type="ECO:0000259" key="3">
    <source>
        <dbReference type="Pfam" id="PF20742"/>
    </source>
</evidence>
<dbReference type="Pfam" id="PF20742">
    <property type="entry name" value="DUF5580_M"/>
    <property type="match status" value="1"/>
</dbReference>
<dbReference type="RefSeq" id="XP_006817613.1">
    <property type="nucleotide sequence ID" value="XM_006817550.1"/>
</dbReference>
<dbReference type="GeneID" id="102802663"/>
<feature type="domain" description="DUF5580" evidence="2">
    <location>
        <begin position="61"/>
        <end position="118"/>
    </location>
</feature>
<accession>A0ABM0MC72</accession>
<feature type="region of interest" description="Disordered" evidence="1">
    <location>
        <begin position="158"/>
        <end position="236"/>
    </location>
</feature>
<dbReference type="PANTHER" id="PTHR34830">
    <property type="entry name" value="SIMILAR TO HYPOTHETICAL PROTEIN MGC34837"/>
    <property type="match status" value="1"/>
</dbReference>
<evidence type="ECO:0000313" key="6">
    <source>
        <dbReference type="RefSeq" id="XP_006817613.1"/>
    </source>
</evidence>
<dbReference type="Proteomes" id="UP000694865">
    <property type="component" value="Unplaced"/>
</dbReference>
<evidence type="ECO:0000256" key="1">
    <source>
        <dbReference type="SAM" id="MobiDB-lite"/>
    </source>
</evidence>
<dbReference type="InterPro" id="IPR011992">
    <property type="entry name" value="EF-hand-dom_pair"/>
</dbReference>
<evidence type="ECO:0000259" key="4">
    <source>
        <dbReference type="Pfam" id="PF20743"/>
    </source>
</evidence>
<dbReference type="Pfam" id="PF20743">
    <property type="entry name" value="DUF5580_C"/>
    <property type="match status" value="1"/>
</dbReference>
<feature type="compositionally biased region" description="Pro residues" evidence="1">
    <location>
        <begin position="374"/>
        <end position="383"/>
    </location>
</feature>
<dbReference type="InterPro" id="IPR048316">
    <property type="entry name" value="DUF5580_N"/>
</dbReference>
<protein>
    <submittedName>
        <fullName evidence="6">Uncharacterized protein C1orf87-like</fullName>
    </submittedName>
</protein>
<dbReference type="SUPFAM" id="SSF47473">
    <property type="entry name" value="EF-hand"/>
    <property type="match status" value="1"/>
</dbReference>
<dbReference type="InterPro" id="IPR040774">
    <property type="entry name" value="DUF5580"/>
</dbReference>
<feature type="compositionally biased region" description="Basic and acidic residues" evidence="1">
    <location>
        <begin position="158"/>
        <end position="187"/>
    </location>
</feature>
<organism evidence="5 6">
    <name type="scientific">Saccoglossus kowalevskii</name>
    <name type="common">Acorn worm</name>
    <dbReference type="NCBI Taxonomy" id="10224"/>
    <lineage>
        <taxon>Eukaryota</taxon>
        <taxon>Metazoa</taxon>
        <taxon>Hemichordata</taxon>
        <taxon>Enteropneusta</taxon>
        <taxon>Harrimaniidae</taxon>
        <taxon>Saccoglossus</taxon>
    </lineage>
</organism>
<dbReference type="InterPro" id="IPR049247">
    <property type="entry name" value="DUF5580_C"/>
</dbReference>
<dbReference type="Pfam" id="PF17743">
    <property type="entry name" value="DUF5580"/>
    <property type="match status" value="1"/>
</dbReference>
<evidence type="ECO:0000259" key="2">
    <source>
        <dbReference type="Pfam" id="PF17743"/>
    </source>
</evidence>
<name>A0ABM0MC72_SACKO</name>
<feature type="domain" description="DUF5580" evidence="4">
    <location>
        <begin position="470"/>
        <end position="541"/>
    </location>
</feature>
<dbReference type="Gene3D" id="1.10.238.10">
    <property type="entry name" value="EF-hand"/>
    <property type="match status" value="1"/>
</dbReference>
<keyword evidence="5" id="KW-1185">Reference proteome</keyword>
<dbReference type="InterPro" id="IPR049246">
    <property type="entry name" value="DUF5580_M"/>
</dbReference>